<comment type="similarity">
    <text evidence="2 3">Belongs to the YajQ family.</text>
</comment>
<dbReference type="PANTHER" id="PTHR30476:SF0">
    <property type="entry name" value="UPF0234 PROTEIN YAJQ"/>
    <property type="match status" value="1"/>
</dbReference>
<comment type="caution">
    <text evidence="4">The sequence shown here is derived from an EMBL/GenBank/DDBJ whole genome shotgun (WGS) entry which is preliminary data.</text>
</comment>
<gene>
    <name evidence="4" type="ORF">GCM10010315_26250</name>
</gene>
<dbReference type="InterPro" id="IPR007551">
    <property type="entry name" value="YajQ/Smlt4090-like"/>
</dbReference>
<dbReference type="NCBIfam" id="NF003819">
    <property type="entry name" value="PRK05412.1"/>
    <property type="match status" value="1"/>
</dbReference>
<dbReference type="SUPFAM" id="SSF89963">
    <property type="entry name" value="YajQ-like"/>
    <property type="match status" value="2"/>
</dbReference>
<keyword evidence="5" id="KW-1185">Reference proteome</keyword>
<dbReference type="PANTHER" id="PTHR30476">
    <property type="entry name" value="UPF0234 PROTEIN YAJQ"/>
    <property type="match status" value="1"/>
</dbReference>
<protein>
    <recommendedName>
        <fullName evidence="3">Nucleotide-binding protein GCM10010315_26250</fullName>
    </recommendedName>
</protein>
<dbReference type="InterPro" id="IPR035570">
    <property type="entry name" value="UPF0234_N"/>
</dbReference>
<sequence>MADSSFDIVSKVERQEVDNALNQAAKEISTRYDFKGVGASIAWSGDKIEMRANGEDRVKAVLDIFQSKLIKRGISLKVLDAGEPQLSGKEYKIFASIQEGISQENAKKVAKIIRDEGPKGVKAQVQGEELRVSSKSRDDLQTVIALLKGKDFDFALQFTNYR</sequence>
<evidence type="ECO:0000256" key="3">
    <source>
        <dbReference type="HAMAP-Rule" id="MF_00632"/>
    </source>
</evidence>
<dbReference type="HAMAP" id="MF_00632">
    <property type="entry name" value="UPF0234"/>
    <property type="match status" value="1"/>
</dbReference>
<evidence type="ECO:0000256" key="2">
    <source>
        <dbReference type="ARBA" id="ARBA00093450"/>
    </source>
</evidence>
<comment type="function">
    <text evidence="3">Nucleotide-binding protein.</text>
</comment>
<name>A0ABP6G775_9ACTN</name>
<dbReference type="Pfam" id="PF04461">
    <property type="entry name" value="YajQ"/>
    <property type="match status" value="1"/>
</dbReference>
<reference evidence="5" key="1">
    <citation type="journal article" date="2019" name="Int. J. Syst. Evol. Microbiol.">
        <title>The Global Catalogue of Microorganisms (GCM) 10K type strain sequencing project: providing services to taxonomists for standard genome sequencing and annotation.</title>
        <authorList>
            <consortium name="The Broad Institute Genomics Platform"/>
            <consortium name="The Broad Institute Genome Sequencing Center for Infectious Disease"/>
            <person name="Wu L."/>
            <person name="Ma J."/>
        </authorList>
    </citation>
    <scope>NUCLEOTIDE SEQUENCE [LARGE SCALE GENOMIC DNA]</scope>
    <source>
        <strain evidence="5">JCM 4542</strain>
    </source>
</reference>
<dbReference type="InterPro" id="IPR035571">
    <property type="entry name" value="UPF0234-like_C"/>
</dbReference>
<dbReference type="Gene3D" id="3.30.70.860">
    <property type="match status" value="1"/>
</dbReference>
<keyword evidence="1 3" id="KW-0547">Nucleotide-binding</keyword>
<evidence type="ECO:0000313" key="4">
    <source>
        <dbReference type="EMBL" id="GAA2716017.1"/>
    </source>
</evidence>
<dbReference type="CDD" id="cd11740">
    <property type="entry name" value="YajQ_like"/>
    <property type="match status" value="1"/>
</dbReference>
<dbReference type="RefSeq" id="WP_344435237.1">
    <property type="nucleotide sequence ID" value="NZ_BAAASL010000008.1"/>
</dbReference>
<organism evidence="4 5">
    <name type="scientific">Streptomyces luteosporeus</name>
    <dbReference type="NCBI Taxonomy" id="173856"/>
    <lineage>
        <taxon>Bacteria</taxon>
        <taxon>Bacillati</taxon>
        <taxon>Actinomycetota</taxon>
        <taxon>Actinomycetes</taxon>
        <taxon>Kitasatosporales</taxon>
        <taxon>Streptomycetaceae</taxon>
        <taxon>Streptomyces</taxon>
    </lineage>
</organism>
<proteinExistence type="inferred from homology"/>
<dbReference type="InterPro" id="IPR036183">
    <property type="entry name" value="YajQ-like_sf"/>
</dbReference>
<evidence type="ECO:0000313" key="5">
    <source>
        <dbReference type="Proteomes" id="UP001500886"/>
    </source>
</evidence>
<accession>A0ABP6G775</accession>
<dbReference type="Gene3D" id="3.30.70.990">
    <property type="entry name" value="YajQ-like, domain 2"/>
    <property type="match status" value="1"/>
</dbReference>
<dbReference type="EMBL" id="BAAASL010000008">
    <property type="protein sequence ID" value="GAA2716017.1"/>
    <property type="molecule type" value="Genomic_DNA"/>
</dbReference>
<dbReference type="Proteomes" id="UP001500886">
    <property type="component" value="Unassembled WGS sequence"/>
</dbReference>
<evidence type="ECO:0000256" key="1">
    <source>
        <dbReference type="ARBA" id="ARBA00022741"/>
    </source>
</evidence>